<feature type="coiled-coil region" evidence="1">
    <location>
        <begin position="7"/>
        <end position="34"/>
    </location>
</feature>
<sequence>MTDELTQLANDERAAELERRIDDLESRLEWLEATDPDDLDAPDDADESVLRGKIKMRRRLAREQLKRCREMYNELTNDEGADDE</sequence>
<dbReference type="AlphaFoldDB" id="A0A1U7EZK7"/>
<reference evidence="2 3" key="1">
    <citation type="journal article" date="2005" name="Genome Res.">
        <title>Living with two extremes: conclusions from the genome sequence of Natronomonas pharaonis.</title>
        <authorList>
            <person name="Falb M."/>
            <person name="Pfeiffer F."/>
            <person name="Palm P."/>
            <person name="Rodewald K."/>
            <person name="Hickmann V."/>
            <person name="Tittor J."/>
            <person name="Oesterhelt D."/>
        </authorList>
    </citation>
    <scope>NUCLEOTIDE SEQUENCE [LARGE SCALE GENOMIC DNA]</scope>
    <source>
        <strain evidence="3">ATCC 35678 / DSM 2160 / CIP 103997 / JCM 8858 / NBRC 14720 / NCIMB 2260 / Gabara</strain>
    </source>
</reference>
<dbReference type="KEGG" id="nph:NP_5340A"/>
<dbReference type="EMBL" id="CR936257">
    <property type="protein sequence ID" value="CAI50761.1"/>
    <property type="molecule type" value="Genomic_DNA"/>
</dbReference>
<evidence type="ECO:0000256" key="1">
    <source>
        <dbReference type="SAM" id="Coils"/>
    </source>
</evidence>
<dbReference type="STRING" id="348780.NP_5340A"/>
<dbReference type="Proteomes" id="UP000002698">
    <property type="component" value="Chromosome"/>
</dbReference>
<organism evidence="2 3">
    <name type="scientific">Natronomonas pharaonis (strain ATCC 35678 / DSM 2160 / CIP 103997 / JCM 8858 / NBRC 14720 / NCIMB 2260 / Gabara)</name>
    <name type="common">Halobacterium pharaonis</name>
    <dbReference type="NCBI Taxonomy" id="348780"/>
    <lineage>
        <taxon>Archaea</taxon>
        <taxon>Methanobacteriati</taxon>
        <taxon>Methanobacteriota</taxon>
        <taxon>Stenosarchaea group</taxon>
        <taxon>Halobacteria</taxon>
        <taxon>Halobacteriales</taxon>
        <taxon>Natronomonadaceae</taxon>
        <taxon>Natronomonas</taxon>
    </lineage>
</organism>
<name>A0A1U7EZK7_NATPD</name>
<dbReference type="EnsemblBacteria" id="CAI50761">
    <property type="protein sequence ID" value="CAI50761"/>
    <property type="gene ID" value="NP_5340A"/>
</dbReference>
<accession>A0A1U7EZK7</accession>
<dbReference type="HOGENOM" id="CLU_2581522_0_0_2"/>
<gene>
    <name evidence="2" type="ordered locus">NP_5340A</name>
</gene>
<keyword evidence="1" id="KW-0175">Coiled coil</keyword>
<dbReference type="RefSeq" id="WP_011324370.1">
    <property type="nucleotide sequence ID" value="NC_007426.1"/>
</dbReference>
<keyword evidence="3" id="KW-1185">Reference proteome</keyword>
<dbReference type="GeneID" id="3702340"/>
<proteinExistence type="predicted"/>
<protein>
    <submittedName>
        <fullName evidence="2">Uncharacterized protein</fullName>
    </submittedName>
</protein>
<evidence type="ECO:0000313" key="2">
    <source>
        <dbReference type="EMBL" id="CAI50761.1"/>
    </source>
</evidence>
<evidence type="ECO:0000313" key="3">
    <source>
        <dbReference type="Proteomes" id="UP000002698"/>
    </source>
</evidence>